<evidence type="ECO:0000256" key="6">
    <source>
        <dbReference type="ARBA" id="ARBA00023136"/>
    </source>
</evidence>
<keyword evidence="5" id="KW-0654">Proteoglycan</keyword>
<evidence type="ECO:0000256" key="9">
    <source>
        <dbReference type="ARBA" id="ARBA00023288"/>
    </source>
</evidence>
<proteinExistence type="inferred from homology"/>
<feature type="transmembrane region" description="Helical" evidence="11">
    <location>
        <begin position="51"/>
        <end position="74"/>
    </location>
</feature>
<evidence type="ECO:0000256" key="8">
    <source>
        <dbReference type="ARBA" id="ARBA00023278"/>
    </source>
</evidence>
<evidence type="ECO:0000256" key="10">
    <source>
        <dbReference type="ARBA" id="ARBA00037868"/>
    </source>
</evidence>
<name>A0AAN8YM36_SOLBU</name>
<evidence type="ECO:0000313" key="13">
    <source>
        <dbReference type="Proteomes" id="UP001371456"/>
    </source>
</evidence>
<organism evidence="12 13">
    <name type="scientific">Solanum bulbocastanum</name>
    <name type="common">Wild potato</name>
    <dbReference type="NCBI Taxonomy" id="147425"/>
    <lineage>
        <taxon>Eukaryota</taxon>
        <taxon>Viridiplantae</taxon>
        <taxon>Streptophyta</taxon>
        <taxon>Embryophyta</taxon>
        <taxon>Tracheophyta</taxon>
        <taxon>Spermatophyta</taxon>
        <taxon>Magnoliopsida</taxon>
        <taxon>eudicotyledons</taxon>
        <taxon>Gunneridae</taxon>
        <taxon>Pentapetalae</taxon>
        <taxon>asterids</taxon>
        <taxon>lamiids</taxon>
        <taxon>Solanales</taxon>
        <taxon>Solanaceae</taxon>
        <taxon>Solanoideae</taxon>
        <taxon>Solaneae</taxon>
        <taxon>Solanum</taxon>
    </lineage>
</organism>
<evidence type="ECO:0000256" key="11">
    <source>
        <dbReference type="SAM" id="Phobius"/>
    </source>
</evidence>
<keyword evidence="3" id="KW-0336">GPI-anchor</keyword>
<dbReference type="PANTHER" id="PTHR34114:SF11">
    <property type="entry name" value="ARABINOGALACTAN PROTEIN 13-RELATED"/>
    <property type="match status" value="1"/>
</dbReference>
<evidence type="ECO:0000256" key="5">
    <source>
        <dbReference type="ARBA" id="ARBA00022974"/>
    </source>
</evidence>
<comment type="caution">
    <text evidence="12">The sequence shown here is derived from an EMBL/GenBank/DDBJ whole genome shotgun (WGS) entry which is preliminary data.</text>
</comment>
<dbReference type="AlphaFoldDB" id="A0AAN8YM36"/>
<sequence>MTAIRRGTNKVTPALSIVGEGAGASAANTPTFPKAKRIIKEMKKMEGIKKLTVFTICMMMLVAFGNVGGAMAAGEESPAPSPSMESAAITLFVPVFMAAFVSLSAFFF</sequence>
<keyword evidence="9" id="KW-0449">Lipoprotein</keyword>
<keyword evidence="4" id="KW-0732">Signal</keyword>
<keyword evidence="7" id="KW-0325">Glycoprotein</keyword>
<keyword evidence="11" id="KW-0812">Transmembrane</keyword>
<dbReference type="PANTHER" id="PTHR34114">
    <property type="entry name" value="ARABINOGALACTAN PEPTIDE 1"/>
    <property type="match status" value="1"/>
</dbReference>
<comment type="similarity">
    <text evidence="2">Belongs to the AG-peptide AGP family.</text>
</comment>
<evidence type="ECO:0000256" key="4">
    <source>
        <dbReference type="ARBA" id="ARBA00022729"/>
    </source>
</evidence>
<protein>
    <submittedName>
        <fullName evidence="12">Uncharacterized protein</fullName>
    </submittedName>
</protein>
<evidence type="ECO:0000256" key="7">
    <source>
        <dbReference type="ARBA" id="ARBA00023180"/>
    </source>
</evidence>
<keyword evidence="13" id="KW-1185">Reference proteome</keyword>
<dbReference type="Proteomes" id="UP001371456">
    <property type="component" value="Unassembled WGS sequence"/>
</dbReference>
<evidence type="ECO:0000256" key="3">
    <source>
        <dbReference type="ARBA" id="ARBA00022622"/>
    </source>
</evidence>
<keyword evidence="8" id="KW-0379">Hydroxylation</keyword>
<gene>
    <name evidence="12" type="ORF">RDI58_004918</name>
</gene>
<feature type="transmembrane region" description="Helical" evidence="11">
    <location>
        <begin position="86"/>
        <end position="107"/>
    </location>
</feature>
<evidence type="ECO:0000256" key="2">
    <source>
        <dbReference type="ARBA" id="ARBA00005835"/>
    </source>
</evidence>
<dbReference type="InterPro" id="IPR039281">
    <property type="entry name" value="AGP3/12/13/14/21"/>
</dbReference>
<comment type="subcellular location">
    <subcellularLocation>
        <location evidence="10">Endomembrane system</location>
        <topology evidence="10">Lipid-anchor</topology>
    </subcellularLocation>
    <subcellularLocation>
        <location evidence="1">Membrane</location>
        <topology evidence="1">Lipid-anchor</topology>
        <topology evidence="1">GPI-anchor</topology>
    </subcellularLocation>
</comment>
<dbReference type="GO" id="GO:0098552">
    <property type="term" value="C:side of membrane"/>
    <property type="evidence" value="ECO:0007669"/>
    <property type="project" value="UniProtKB-KW"/>
</dbReference>
<dbReference type="EMBL" id="JBANQN010000002">
    <property type="protein sequence ID" value="KAK6797216.1"/>
    <property type="molecule type" value="Genomic_DNA"/>
</dbReference>
<reference evidence="12 13" key="1">
    <citation type="submission" date="2024-02" db="EMBL/GenBank/DDBJ databases">
        <title>de novo genome assembly of Solanum bulbocastanum strain 11H21.</title>
        <authorList>
            <person name="Hosaka A.J."/>
        </authorList>
    </citation>
    <scope>NUCLEOTIDE SEQUENCE [LARGE SCALE GENOMIC DNA]</scope>
    <source>
        <tissue evidence="12">Young leaves</tissue>
    </source>
</reference>
<keyword evidence="6 11" id="KW-0472">Membrane</keyword>
<accession>A0AAN8YM36</accession>
<dbReference type="GO" id="GO:0012505">
    <property type="term" value="C:endomembrane system"/>
    <property type="evidence" value="ECO:0007669"/>
    <property type="project" value="UniProtKB-SubCell"/>
</dbReference>
<evidence type="ECO:0000256" key="1">
    <source>
        <dbReference type="ARBA" id="ARBA00004589"/>
    </source>
</evidence>
<keyword evidence="11" id="KW-1133">Transmembrane helix</keyword>
<evidence type="ECO:0000313" key="12">
    <source>
        <dbReference type="EMBL" id="KAK6797216.1"/>
    </source>
</evidence>